<name>A0A8X8IEU3_9BACT</name>
<dbReference type="Proteomes" id="UP000198711">
    <property type="component" value="Unassembled WGS sequence"/>
</dbReference>
<protein>
    <submittedName>
        <fullName evidence="2">Intein N-terminal splicing region</fullName>
    </submittedName>
</protein>
<dbReference type="AlphaFoldDB" id="A0A8X8IEU3"/>
<evidence type="ECO:0000313" key="3">
    <source>
        <dbReference type="Proteomes" id="UP000198711"/>
    </source>
</evidence>
<feature type="domain" description="Hint" evidence="1">
    <location>
        <begin position="369"/>
        <end position="470"/>
    </location>
</feature>
<dbReference type="RefSeq" id="WP_092725913.1">
    <property type="nucleotide sequence ID" value="NZ_FNNO01000015.1"/>
</dbReference>
<evidence type="ECO:0000259" key="1">
    <source>
        <dbReference type="SMART" id="SM00306"/>
    </source>
</evidence>
<evidence type="ECO:0000313" key="2">
    <source>
        <dbReference type="EMBL" id="SDX40772.1"/>
    </source>
</evidence>
<dbReference type="SMART" id="SM00306">
    <property type="entry name" value="HintN"/>
    <property type="match status" value="1"/>
</dbReference>
<dbReference type="Gene3D" id="2.170.16.10">
    <property type="entry name" value="Hedgehog/Intein (Hint) domain"/>
    <property type="match status" value="1"/>
</dbReference>
<dbReference type="EMBL" id="FNNO01000015">
    <property type="protein sequence ID" value="SDX40772.1"/>
    <property type="molecule type" value="Genomic_DNA"/>
</dbReference>
<reference evidence="2 3" key="1">
    <citation type="submission" date="2016-10" db="EMBL/GenBank/DDBJ databases">
        <authorList>
            <person name="Varghese N."/>
            <person name="Submissions S."/>
        </authorList>
    </citation>
    <scope>NUCLEOTIDE SEQUENCE [LARGE SCALE GENOMIC DNA]</scope>
    <source>
        <strain evidence="2 3">DSM 25353</strain>
    </source>
</reference>
<dbReference type="SUPFAM" id="SSF51294">
    <property type="entry name" value="Hedgehog/intein (Hint) domain"/>
    <property type="match status" value="1"/>
</dbReference>
<comment type="caution">
    <text evidence="2">The sequence shown here is derived from an EMBL/GenBank/DDBJ whole genome shotgun (WGS) entry which is preliminary data.</text>
</comment>
<dbReference type="GO" id="GO:0016539">
    <property type="term" value="P:intein-mediated protein splicing"/>
    <property type="evidence" value="ECO:0007669"/>
    <property type="project" value="InterPro"/>
</dbReference>
<gene>
    <name evidence="2" type="ORF">SAMN05444410_11536</name>
</gene>
<dbReference type="InterPro" id="IPR036844">
    <property type="entry name" value="Hint_dom_sf"/>
</dbReference>
<dbReference type="InterPro" id="IPR003587">
    <property type="entry name" value="Hint_dom_N"/>
</dbReference>
<dbReference type="InterPro" id="IPR006141">
    <property type="entry name" value="Intein_N"/>
</dbReference>
<accession>A0A8X8IEU3</accession>
<dbReference type="CDD" id="cd00081">
    <property type="entry name" value="Hint"/>
    <property type="match status" value="1"/>
</dbReference>
<organism evidence="2 3">
    <name type="scientific">Hydrobacter penzbergensis</name>
    <dbReference type="NCBI Taxonomy" id="1235997"/>
    <lineage>
        <taxon>Bacteria</taxon>
        <taxon>Pseudomonadati</taxon>
        <taxon>Bacteroidota</taxon>
        <taxon>Chitinophagia</taxon>
        <taxon>Chitinophagales</taxon>
        <taxon>Chitinophagaceae</taxon>
        <taxon>Hydrobacter</taxon>
    </lineage>
</organism>
<proteinExistence type="predicted"/>
<sequence length="558" mass="60496">MKSLPTLTPQQAGELLAFQRASKQSATTYLNPSDPTHRKFIESMLNAAGRTPANYPYLYKALNTGDSYKGAPGVDNVRMVDAGKTAAGKATATVWSRSSNDSLIKGGNLMVFDSDTGALLAQGENTAVKRGFLACPARSATAAPAGKNLSLLYMGHTTDANGSTRFYSYTNKVAVAQDGIKANIAMPVIQHTGNVNIWIAVGRVAGSPFPSNTDYIFIEPSANENNPYLIVPFKGNVALSGLIDLPSLTIADLSTSIFVNNGHGSTVEITRATQYTTDAKMIGAFSVGTPANVLQWEFPYDQKGYQQTNSIVYNSTSLGNEIDSYFYFAFNGIPLKGGATAPPFFVCSKNTPEDPSINCTQIPNLYFWWHCLAKGTLVTLEDGSKKPIEAINETFRVKTGTNGSSFAVCATALGRHSSDPAAGTRKEIFRLTTANGKSITATENHMVFMTADKCRSISHLVAGDKVMTDEGMSTVKSIEAIAYNDMFYALALGNIKEQAEKSFPHNMANYYANGILCGDQLAMRHHCNEAHHDLEYMLPRIKQELHTDYASALHHKRF</sequence>
<dbReference type="NCBIfam" id="TIGR01445">
    <property type="entry name" value="intein_Nterm"/>
    <property type="match status" value="1"/>
</dbReference>
<keyword evidence="3" id="KW-1185">Reference proteome</keyword>
<dbReference type="PROSITE" id="PS50817">
    <property type="entry name" value="INTEIN_N_TER"/>
    <property type="match status" value="1"/>
</dbReference>